<organism evidence="1 2">
    <name type="scientific">Septoria linicola</name>
    <dbReference type="NCBI Taxonomy" id="215465"/>
    <lineage>
        <taxon>Eukaryota</taxon>
        <taxon>Fungi</taxon>
        <taxon>Dikarya</taxon>
        <taxon>Ascomycota</taxon>
        <taxon>Pezizomycotina</taxon>
        <taxon>Dothideomycetes</taxon>
        <taxon>Dothideomycetidae</taxon>
        <taxon>Mycosphaerellales</taxon>
        <taxon>Mycosphaerellaceae</taxon>
        <taxon>Septoria</taxon>
    </lineage>
</organism>
<evidence type="ECO:0000313" key="2">
    <source>
        <dbReference type="Proteomes" id="UP001056384"/>
    </source>
</evidence>
<evidence type="ECO:0000313" key="1">
    <source>
        <dbReference type="EMBL" id="USW51753.1"/>
    </source>
</evidence>
<gene>
    <name evidence="1" type="ORF">Slin15195_G050720</name>
</gene>
<name>A0A9Q9EJV5_9PEZI</name>
<protein>
    <submittedName>
        <fullName evidence="1">Uncharacterized protein</fullName>
    </submittedName>
</protein>
<dbReference type="EMBL" id="CP099420">
    <property type="protein sequence ID" value="USW51753.1"/>
    <property type="molecule type" value="Genomic_DNA"/>
</dbReference>
<sequence>MSTLDTLVIFLAFTLIFTPLLYCSTAIFLNALHNPPNPALPAAATIDTSHIEVGGGGGGGGAARAQY</sequence>
<accession>A0A9Q9EJV5</accession>
<proteinExistence type="predicted"/>
<dbReference type="Proteomes" id="UP001056384">
    <property type="component" value="Chromosome 3"/>
</dbReference>
<dbReference type="AlphaFoldDB" id="A0A9Q9EJV5"/>
<reference evidence="1" key="1">
    <citation type="submission" date="2022-06" db="EMBL/GenBank/DDBJ databases">
        <title>Complete genome sequences of two strains of the flax pathogen Septoria linicola.</title>
        <authorList>
            <person name="Lapalu N."/>
            <person name="Simon A."/>
            <person name="Demenou B."/>
            <person name="Paumier D."/>
            <person name="Guillot M.-P."/>
            <person name="Gout L."/>
            <person name="Valade R."/>
        </authorList>
    </citation>
    <scope>NUCLEOTIDE SEQUENCE</scope>
    <source>
        <strain evidence="1">SE15195</strain>
    </source>
</reference>
<keyword evidence="2" id="KW-1185">Reference proteome</keyword>